<evidence type="ECO:0000313" key="3">
    <source>
        <dbReference type="Proteomes" id="UP001153954"/>
    </source>
</evidence>
<evidence type="ECO:0000313" key="2">
    <source>
        <dbReference type="EMBL" id="CAH2095846.1"/>
    </source>
</evidence>
<organism evidence="2 3">
    <name type="scientific">Euphydryas editha</name>
    <name type="common">Edith's checkerspot</name>
    <dbReference type="NCBI Taxonomy" id="104508"/>
    <lineage>
        <taxon>Eukaryota</taxon>
        <taxon>Metazoa</taxon>
        <taxon>Ecdysozoa</taxon>
        <taxon>Arthropoda</taxon>
        <taxon>Hexapoda</taxon>
        <taxon>Insecta</taxon>
        <taxon>Pterygota</taxon>
        <taxon>Neoptera</taxon>
        <taxon>Endopterygota</taxon>
        <taxon>Lepidoptera</taxon>
        <taxon>Glossata</taxon>
        <taxon>Ditrysia</taxon>
        <taxon>Papilionoidea</taxon>
        <taxon>Nymphalidae</taxon>
        <taxon>Nymphalinae</taxon>
        <taxon>Euphydryas</taxon>
    </lineage>
</organism>
<dbReference type="AlphaFoldDB" id="A0AAU9U9Y1"/>
<dbReference type="EMBL" id="CAKOGL010000016">
    <property type="protein sequence ID" value="CAH2095846.1"/>
    <property type="molecule type" value="Genomic_DNA"/>
</dbReference>
<accession>A0AAU9U9Y1</accession>
<protein>
    <recommendedName>
        <fullName evidence="4">Mab-21-like HhH/H2TH-like domain-containing protein</fullName>
    </recommendedName>
</protein>
<reference evidence="2" key="1">
    <citation type="submission" date="2022-03" db="EMBL/GenBank/DDBJ databases">
        <authorList>
            <person name="Tunstrom K."/>
        </authorList>
    </citation>
    <scope>NUCLEOTIDE SEQUENCE</scope>
</reference>
<name>A0AAU9U9Y1_EUPED</name>
<sequence>MGSGASALAAEMPGSDLHLQSSGLRFSAQQVRSLNSYVDTLYEEDLNGRMSVETECSVENLVQRIVDGAGQRDPRFRCCHLIALHRDKKMRSRSLEYLVTLDSLPILNTDSDECRLQEGPVGYGKIRLSGREADKWAEFLTPTGYLSRDKVVERWVELVARCAQARGGGASRVLSARAAVHAQPNNYCYMERVSHQVTTEHRLAIVEGAAWVLVRVGAGEAEAKLVLGARVGGCSVNSYTTRVPLTHPLALLHYTAAQGGFYAAAVGPPPSVVGSERGVTWQLWHPALEATLDGHFSQDSSIARIAGALNCLIDKMREGCFQGSLQLLSRYSARCAVRRRLQRCAALRSAARFCGAAHVAHHLLLVLDDLFHTCSHGGCAGFVYTVARGAPARRGARGSAWAGDAAALRGCLLYLQRLAAGEEVPQSPTERLETALFVRWTAAVGGAGGAGGARDAGAWRGGPLRYLAVVARGLLVCKDMVACEYQNSFRANLLQATSCYQEPVEDLIHILAILLDQARDVYLTHFQHTLTFDKELSSYRSKKWNKLKDYYDASSACLIDAVRRDTELRAADLSDDVTVMTHVLRWLYKGAKEDKKYLGPVLKPYLNDLYNTALENCWFLEDFEDKKCLGEFEGLKVFCLRVHEGLDPCVGLLDAAKKYSWAKTLVDVVDRYRHFDFRLVFPTGDGLAVSYPLKLPSRREHSSARIMTLSRRDKAEAKLRLARRCVLAGFSTALVGRPRSKQMSHHGSTEEILTSVKNGNFWRNTTKPDIIPATSNTNTLNLPKVRRRSRRRRPATSYGFPEITITNQSDTKTLRRKYHTLKSLVYKEPVESIKELRERPRSAGSTMRSKEALSRPTILETLDFINSVKDSLNVEESCTSDAEEVSWSARDECVVSRASPVEAVSGRCGGALHLALADLVHALLARGKFTVLQELCGLLESSEGTLFALHRLARASRARSAERDNTWRLPETDESVQEAPQRYRPRPPDYVSEDEAPQPPPLPRHVSKEKQPKRYSDHVPQSRIQTLQQDMDQLELISSKLSLQSLSQNHIQCTGIINPIYDIKMPRDKFIVKRTKSLGRSFSSRNLGIEITRYNLSLGHRNGKRTNDVVTAINGTTGETGLDDRNNFFQKNGASNVVGDSYRMSRITID</sequence>
<keyword evidence="3" id="KW-1185">Reference proteome</keyword>
<evidence type="ECO:0000256" key="1">
    <source>
        <dbReference type="SAM" id="MobiDB-lite"/>
    </source>
</evidence>
<feature type="region of interest" description="Disordered" evidence="1">
    <location>
        <begin position="960"/>
        <end position="1021"/>
    </location>
</feature>
<evidence type="ECO:0008006" key="4">
    <source>
        <dbReference type="Google" id="ProtNLM"/>
    </source>
</evidence>
<proteinExistence type="predicted"/>
<gene>
    <name evidence="2" type="ORF">EEDITHA_LOCUS11256</name>
</gene>
<dbReference type="Proteomes" id="UP001153954">
    <property type="component" value="Unassembled WGS sequence"/>
</dbReference>
<feature type="compositionally biased region" description="Basic and acidic residues" evidence="1">
    <location>
        <begin position="1006"/>
        <end position="1017"/>
    </location>
</feature>
<comment type="caution">
    <text evidence="2">The sequence shown here is derived from an EMBL/GenBank/DDBJ whole genome shotgun (WGS) entry which is preliminary data.</text>
</comment>